<organism evidence="4 5">
    <name type="scientific">Adhaeribacter arboris</name>
    <dbReference type="NCBI Taxonomy" id="2072846"/>
    <lineage>
        <taxon>Bacteria</taxon>
        <taxon>Pseudomonadati</taxon>
        <taxon>Bacteroidota</taxon>
        <taxon>Cytophagia</taxon>
        <taxon>Cytophagales</taxon>
        <taxon>Hymenobacteraceae</taxon>
        <taxon>Adhaeribacter</taxon>
    </lineage>
</organism>
<evidence type="ECO:0000256" key="1">
    <source>
        <dbReference type="ARBA" id="ARBA00004236"/>
    </source>
</evidence>
<keyword evidence="5" id="KW-1185">Reference proteome</keyword>
<evidence type="ECO:0000313" key="5">
    <source>
        <dbReference type="Proteomes" id="UP000240357"/>
    </source>
</evidence>
<dbReference type="Proteomes" id="UP000240357">
    <property type="component" value="Unassembled WGS sequence"/>
</dbReference>
<dbReference type="Gene3D" id="2.130.10.10">
    <property type="entry name" value="YVTN repeat-like/Quinoprotein amine dehydrogenase"/>
    <property type="match status" value="1"/>
</dbReference>
<evidence type="ECO:0000256" key="2">
    <source>
        <dbReference type="ARBA" id="ARBA00022475"/>
    </source>
</evidence>
<dbReference type="RefSeq" id="WP_106925818.1">
    <property type="nucleotide sequence ID" value="NZ_PYFT01000001.1"/>
</dbReference>
<reference evidence="4 5" key="1">
    <citation type="submission" date="2018-03" db="EMBL/GenBank/DDBJ databases">
        <title>Adhaeribacter sp. HMF7605 Genome sequencing and assembly.</title>
        <authorList>
            <person name="Kang H."/>
            <person name="Kang J."/>
            <person name="Cha I."/>
            <person name="Kim H."/>
            <person name="Joh K."/>
        </authorList>
    </citation>
    <scope>NUCLEOTIDE SEQUENCE [LARGE SCALE GENOMIC DNA]</scope>
    <source>
        <strain evidence="4 5">HMF7605</strain>
    </source>
</reference>
<comment type="caution">
    <text evidence="4">The sequence shown here is derived from an EMBL/GenBank/DDBJ whole genome shotgun (WGS) entry which is preliminary data.</text>
</comment>
<protein>
    <recommendedName>
        <fullName evidence="6">SdiA-regulated family protein</fullName>
    </recommendedName>
</protein>
<proteinExistence type="predicted"/>
<dbReference type="EMBL" id="PYFT01000001">
    <property type="protein sequence ID" value="PSR52316.1"/>
    <property type="molecule type" value="Genomic_DNA"/>
</dbReference>
<dbReference type="GO" id="GO:0005886">
    <property type="term" value="C:plasma membrane"/>
    <property type="evidence" value="ECO:0007669"/>
    <property type="project" value="UniProtKB-SubCell"/>
</dbReference>
<accession>A0A2T2YA03</accession>
<dbReference type="AlphaFoldDB" id="A0A2T2YA03"/>
<dbReference type="SUPFAM" id="SSF101898">
    <property type="entry name" value="NHL repeat"/>
    <property type="match status" value="1"/>
</dbReference>
<name>A0A2T2YA03_9BACT</name>
<dbReference type="InterPro" id="IPR015943">
    <property type="entry name" value="WD40/YVTN_repeat-like_dom_sf"/>
</dbReference>
<keyword evidence="3" id="KW-0472">Membrane</keyword>
<sequence length="294" mass="32399">MKKLFVLLLTFCTCFGLIFCENASKAHDSKQDKGKKKKDKRVAASSEVQILDKWDMPAVLKEVSGIAYLGPNRFACVQDEAGTIFIYNTATSQIEKQIPFGGSGDYEGITVTGESAYVVSSDGKLYEIADLEQDKPKVKTYVTSLTAEQNVEGLCYDKKQNRLLLAIKGSEINDPNFKGIYAFDLASKKLKSEPIYKIDLRDPTFASISSKKPNAHMQPSEINVHPVTGDIYLTEATKPKLLILDNSGKIKNLLILNTAEFSQPEGLTFSPTGDLFISNEGKKEAGNILKVKLP</sequence>
<comment type="subcellular location">
    <subcellularLocation>
        <location evidence="1">Cell membrane</location>
    </subcellularLocation>
</comment>
<evidence type="ECO:0000313" key="4">
    <source>
        <dbReference type="EMBL" id="PSR52316.1"/>
    </source>
</evidence>
<evidence type="ECO:0008006" key="6">
    <source>
        <dbReference type="Google" id="ProtNLM"/>
    </source>
</evidence>
<keyword evidence="2" id="KW-1003">Cell membrane</keyword>
<gene>
    <name evidence="4" type="ORF">AHMF7605_01655</name>
</gene>
<dbReference type="InterPro" id="IPR009722">
    <property type="entry name" value="YjiK/CarP"/>
</dbReference>
<evidence type="ECO:0000256" key="3">
    <source>
        <dbReference type="ARBA" id="ARBA00023136"/>
    </source>
</evidence>
<dbReference type="OrthoDB" id="5292493at2"/>
<dbReference type="Pfam" id="PF06977">
    <property type="entry name" value="SdiA-regulated"/>
    <property type="match status" value="1"/>
</dbReference>